<protein>
    <submittedName>
        <fullName evidence="1">Uncharacterized protein</fullName>
    </submittedName>
</protein>
<proteinExistence type="predicted"/>
<dbReference type="KEGG" id="rba:RB6851"/>
<dbReference type="AlphaFoldDB" id="Q7UPL8"/>
<evidence type="ECO:0000313" key="2">
    <source>
        <dbReference type="Proteomes" id="UP000001025"/>
    </source>
</evidence>
<name>Q7UPL8_RHOBA</name>
<accession>Q7UPL8</accession>
<evidence type="ECO:0000313" key="1">
    <source>
        <dbReference type="EMBL" id="CAD75043.1"/>
    </source>
</evidence>
<sequence length="39" mass="4346">MSINVAFFICAGANEISASLNDDQPNVFRERFGQSQVLR</sequence>
<dbReference type="EnsemblBacteria" id="CAD75043">
    <property type="protein sequence ID" value="CAD75043"/>
    <property type="gene ID" value="RB6851"/>
</dbReference>
<dbReference type="STRING" id="243090.RB6851"/>
<dbReference type="Proteomes" id="UP000001025">
    <property type="component" value="Chromosome"/>
</dbReference>
<dbReference type="HOGENOM" id="CLU_3316003_0_0_0"/>
<gene>
    <name evidence="1" type="ordered locus">RB6851</name>
</gene>
<organism evidence="1 2">
    <name type="scientific">Rhodopirellula baltica (strain DSM 10527 / NCIMB 13988 / SH1)</name>
    <dbReference type="NCBI Taxonomy" id="243090"/>
    <lineage>
        <taxon>Bacteria</taxon>
        <taxon>Pseudomonadati</taxon>
        <taxon>Planctomycetota</taxon>
        <taxon>Planctomycetia</taxon>
        <taxon>Pirellulales</taxon>
        <taxon>Pirellulaceae</taxon>
        <taxon>Rhodopirellula</taxon>
    </lineage>
</organism>
<reference evidence="1 2" key="1">
    <citation type="journal article" date="2003" name="Proc. Natl. Acad. Sci. U.S.A.">
        <title>Complete genome sequence of the marine planctomycete Pirellula sp. strain 1.</title>
        <authorList>
            <person name="Gloeckner F.O."/>
            <person name="Kube M."/>
            <person name="Bauer M."/>
            <person name="Teeling H."/>
            <person name="Lombardot T."/>
            <person name="Ludwig W."/>
            <person name="Gade D."/>
            <person name="Beck A."/>
            <person name="Borzym K."/>
            <person name="Heitmann K."/>
            <person name="Rabus R."/>
            <person name="Schlesner H."/>
            <person name="Amann R."/>
            <person name="Reinhardt R."/>
        </authorList>
    </citation>
    <scope>NUCLEOTIDE SEQUENCE [LARGE SCALE GENOMIC DNA]</scope>
    <source>
        <strain evidence="2">DSM 10527 / NCIMB 13988 / SH1</strain>
    </source>
</reference>
<dbReference type="EMBL" id="BX294145">
    <property type="protein sequence ID" value="CAD75043.1"/>
    <property type="molecule type" value="Genomic_DNA"/>
</dbReference>
<dbReference type="InParanoid" id="Q7UPL8"/>
<keyword evidence="2" id="KW-1185">Reference proteome</keyword>